<gene>
    <name evidence="1" type="ORF">S03H2_33398</name>
</gene>
<protein>
    <recommendedName>
        <fullName evidence="2">Esterase</fullName>
    </recommendedName>
</protein>
<dbReference type="Pfam" id="PF00756">
    <property type="entry name" value="Esterase"/>
    <property type="match status" value="1"/>
</dbReference>
<organism evidence="1">
    <name type="scientific">marine sediment metagenome</name>
    <dbReference type="NCBI Taxonomy" id="412755"/>
    <lineage>
        <taxon>unclassified sequences</taxon>
        <taxon>metagenomes</taxon>
        <taxon>ecological metagenomes</taxon>
    </lineage>
</organism>
<feature type="non-terminal residue" evidence="1">
    <location>
        <position position="165"/>
    </location>
</feature>
<dbReference type="Gene3D" id="3.40.50.1820">
    <property type="entry name" value="alpha/beta hydrolase"/>
    <property type="match status" value="1"/>
</dbReference>
<proteinExistence type="predicted"/>
<evidence type="ECO:0008006" key="2">
    <source>
        <dbReference type="Google" id="ProtNLM"/>
    </source>
</evidence>
<dbReference type="InterPro" id="IPR000801">
    <property type="entry name" value="Esterase-like"/>
</dbReference>
<name>X1H387_9ZZZZ</name>
<dbReference type="EMBL" id="BARU01020327">
    <property type="protein sequence ID" value="GAH48324.1"/>
    <property type="molecule type" value="Genomic_DNA"/>
</dbReference>
<sequence>MKLFDQKLIKNKLISIVSSFLLFILILNTACSQTNNVTIIDSRHYSNVLGENRNYRIFLPPDYFNNPQKRYPVIYFYHGWSQRYFGSTSHTSKGIDKGTDNDGDNIANYVKNHDVIVVKPDGYNRNPDDEYYLRPYNVSPVETNRQFPIYFPELVEYIDAGYNTI</sequence>
<accession>X1H387</accession>
<dbReference type="SUPFAM" id="SSF53474">
    <property type="entry name" value="alpha/beta-Hydrolases"/>
    <property type="match status" value="1"/>
</dbReference>
<dbReference type="InterPro" id="IPR029058">
    <property type="entry name" value="AB_hydrolase_fold"/>
</dbReference>
<evidence type="ECO:0000313" key="1">
    <source>
        <dbReference type="EMBL" id="GAH48324.1"/>
    </source>
</evidence>
<comment type="caution">
    <text evidence="1">The sequence shown here is derived from an EMBL/GenBank/DDBJ whole genome shotgun (WGS) entry which is preliminary data.</text>
</comment>
<dbReference type="AlphaFoldDB" id="X1H387"/>
<reference evidence="1" key="1">
    <citation type="journal article" date="2014" name="Front. Microbiol.">
        <title>High frequency of phylogenetically diverse reductive dehalogenase-homologous genes in deep subseafloor sedimentary metagenomes.</title>
        <authorList>
            <person name="Kawai M."/>
            <person name="Futagami T."/>
            <person name="Toyoda A."/>
            <person name="Takaki Y."/>
            <person name="Nishi S."/>
            <person name="Hori S."/>
            <person name="Arai W."/>
            <person name="Tsubouchi T."/>
            <person name="Morono Y."/>
            <person name="Uchiyama I."/>
            <person name="Ito T."/>
            <person name="Fujiyama A."/>
            <person name="Inagaki F."/>
            <person name="Takami H."/>
        </authorList>
    </citation>
    <scope>NUCLEOTIDE SEQUENCE</scope>
    <source>
        <strain evidence="1">Expedition CK06-06</strain>
    </source>
</reference>